<evidence type="ECO:0000256" key="2">
    <source>
        <dbReference type="ARBA" id="ARBA00022670"/>
    </source>
</evidence>
<comment type="similarity">
    <text evidence="1 5">Belongs to the peptidase S8 family.</text>
</comment>
<dbReference type="Proteomes" id="UP001365542">
    <property type="component" value="Unassembled WGS sequence"/>
</dbReference>
<keyword evidence="2 5" id="KW-0645">Protease</keyword>
<evidence type="ECO:0000259" key="7">
    <source>
        <dbReference type="Pfam" id="PF00082"/>
    </source>
</evidence>
<evidence type="ECO:0000256" key="4">
    <source>
        <dbReference type="ARBA" id="ARBA00022825"/>
    </source>
</evidence>
<name>A0AAV9XK11_9PEZI</name>
<evidence type="ECO:0000256" key="1">
    <source>
        <dbReference type="ARBA" id="ARBA00011073"/>
    </source>
</evidence>
<feature type="active site" description="Charge relay system" evidence="5">
    <location>
        <position position="926"/>
    </location>
</feature>
<dbReference type="InterPro" id="IPR050131">
    <property type="entry name" value="Peptidase_S8_subtilisin-like"/>
</dbReference>
<reference evidence="8 9" key="1">
    <citation type="submission" date="2019-10" db="EMBL/GenBank/DDBJ databases">
        <authorList>
            <person name="Palmer J.M."/>
        </authorList>
    </citation>
    <scope>NUCLEOTIDE SEQUENCE [LARGE SCALE GENOMIC DNA]</scope>
    <source>
        <strain evidence="8 9">TWF694</strain>
    </source>
</reference>
<organism evidence="8 9">
    <name type="scientific">Orbilia ellipsospora</name>
    <dbReference type="NCBI Taxonomy" id="2528407"/>
    <lineage>
        <taxon>Eukaryota</taxon>
        <taxon>Fungi</taxon>
        <taxon>Dikarya</taxon>
        <taxon>Ascomycota</taxon>
        <taxon>Pezizomycotina</taxon>
        <taxon>Orbiliomycetes</taxon>
        <taxon>Orbiliales</taxon>
        <taxon>Orbiliaceae</taxon>
        <taxon>Orbilia</taxon>
    </lineage>
</organism>
<proteinExistence type="inferred from homology"/>
<feature type="active site" description="Charge relay system" evidence="5">
    <location>
        <position position="736"/>
    </location>
</feature>
<dbReference type="AlphaFoldDB" id="A0AAV9XK11"/>
<evidence type="ECO:0000256" key="6">
    <source>
        <dbReference type="SAM" id="MobiDB-lite"/>
    </source>
</evidence>
<dbReference type="GO" id="GO:0006508">
    <property type="term" value="P:proteolysis"/>
    <property type="evidence" value="ECO:0007669"/>
    <property type="project" value="UniProtKB-KW"/>
</dbReference>
<dbReference type="InterPro" id="IPR036852">
    <property type="entry name" value="Peptidase_S8/S53_dom_sf"/>
</dbReference>
<evidence type="ECO:0000256" key="5">
    <source>
        <dbReference type="PROSITE-ProRule" id="PRU01240"/>
    </source>
</evidence>
<dbReference type="GO" id="GO:0004252">
    <property type="term" value="F:serine-type endopeptidase activity"/>
    <property type="evidence" value="ECO:0007669"/>
    <property type="project" value="UniProtKB-UniRule"/>
</dbReference>
<keyword evidence="3 5" id="KW-0378">Hydrolase</keyword>
<gene>
    <name evidence="8" type="ORF">TWF694_006268</name>
</gene>
<dbReference type="InterPro" id="IPR000209">
    <property type="entry name" value="Peptidase_S8/S53_dom"/>
</dbReference>
<keyword evidence="4 5" id="KW-0720">Serine protease</keyword>
<dbReference type="Pfam" id="PF00082">
    <property type="entry name" value="Peptidase_S8"/>
    <property type="match status" value="1"/>
</dbReference>
<dbReference type="SUPFAM" id="SSF52743">
    <property type="entry name" value="Subtilisin-like"/>
    <property type="match status" value="1"/>
</dbReference>
<evidence type="ECO:0000313" key="9">
    <source>
        <dbReference type="Proteomes" id="UP001365542"/>
    </source>
</evidence>
<evidence type="ECO:0000256" key="3">
    <source>
        <dbReference type="ARBA" id="ARBA00022801"/>
    </source>
</evidence>
<feature type="active site" description="Charge relay system" evidence="5">
    <location>
        <position position="769"/>
    </location>
</feature>
<feature type="domain" description="Peptidase S8/S53" evidence="7">
    <location>
        <begin position="730"/>
        <end position="964"/>
    </location>
</feature>
<comment type="caution">
    <text evidence="8">The sequence shown here is derived from an EMBL/GenBank/DDBJ whole genome shotgun (WGS) entry which is preliminary data.</text>
</comment>
<sequence>MEEPMRYGQRGPSYLKRNLKKTARPEELQDERTKTILNDQKEFLSLLFGATRESRDSALHFLEEKVEKEEKFLETCVSNRNLLYNILNKLRNAEDDLPEDISNIEASIDYIIVKKPSLLYGKDIRESTVLNTAAEYSPAMCIHIINILIPEETLNKIKSGVGCRGSRDGGIRCPLFSINKQLRKHAYRKNIGKAPVLTENGCFHDILDLKILESKNEELKAALKEAILPHEVSTPGNAALETSQGKSLLENILNAEFLDTGDSPEGSEFIKDQLGGFRSLVELCTDEVFKYRNKNGRTPLQQAIVLYQNPLEAIDWNFLHKIIKIMILKCPGSIYHSFPKEMETSTIPQTTTYSLLKESNSLRDKFAEQVLKAKIKKSKDETRLENGDGELRLQGKEAQMEIYLEWRKRTEYLLKLTCIGDYSKSHTEKINYLYSNNQPARLICLNLSLQTSMSLDSSYVDRVRGAPAMEFEEILESVCLPQKWHQLENPNGKKSHSNGSRLSEDNRKGQNQDPYIAIFEWLRKDKRVQKILRVEVDEIGDAGNSPIILPHSNYAIRKCLQGFDIEELDWKKFDICGNTIFEAVAPKSSQKGPLPTTPALKRLHLYSSGNTAVLRGWANDDSLAKLQNLEEIVIHICASNRRDKEDCEAYLETLEAKLRIFHPSIKVTFEDGILSAAGTGRTSTTQGVRSTGSSESKSQWVDRLKNFRECIQKAIDEDRTPRILKNLPTVKVAVLDDGINFDVVAPECITDAKAFCYKGHPYCRFDDNHGTITASLVREVCPDVELYIARLDDTKELSRDRFHIKSAAEAIEWAIDKGVDIISMSWSFAANPSDTDKKSVKAAIHRAASKNILLFASMPDKGPDAKLNDYWPVGLDEVIRIGSATLSGQRSLDNWSSESEFIFPGEDVALKTERADKEVNLVSGSSVSTALASGLAALVLFYMRAYVQLKPITPEMKDQLVAKAKSSAGMKAIFKALSPPHPTWRDHFVRPYRNPTFDKSVGDRGSEIASMITDVGTLLADKLHGIVL</sequence>
<keyword evidence="9" id="KW-1185">Reference proteome</keyword>
<accession>A0AAV9XK11</accession>
<protein>
    <recommendedName>
        <fullName evidence="7">Peptidase S8/S53 domain-containing protein</fullName>
    </recommendedName>
</protein>
<dbReference type="Gene3D" id="3.40.50.200">
    <property type="entry name" value="Peptidase S8/S53 domain"/>
    <property type="match status" value="1"/>
</dbReference>
<dbReference type="PANTHER" id="PTHR43806:SF11">
    <property type="entry name" value="CEREVISIN-RELATED"/>
    <property type="match status" value="1"/>
</dbReference>
<dbReference type="EMBL" id="JAVHJO010000002">
    <property type="protein sequence ID" value="KAK6542308.1"/>
    <property type="molecule type" value="Genomic_DNA"/>
</dbReference>
<evidence type="ECO:0000313" key="8">
    <source>
        <dbReference type="EMBL" id="KAK6542308.1"/>
    </source>
</evidence>
<dbReference type="PROSITE" id="PS51892">
    <property type="entry name" value="SUBTILASE"/>
    <property type="match status" value="1"/>
</dbReference>
<dbReference type="PANTHER" id="PTHR43806">
    <property type="entry name" value="PEPTIDASE S8"/>
    <property type="match status" value="1"/>
</dbReference>
<feature type="region of interest" description="Disordered" evidence="6">
    <location>
        <begin position="487"/>
        <end position="509"/>
    </location>
</feature>